<evidence type="ECO:0000256" key="1">
    <source>
        <dbReference type="ARBA" id="ARBA00004651"/>
    </source>
</evidence>
<dbReference type="PROSITE" id="PS00154">
    <property type="entry name" value="ATPASE_E1_E2"/>
    <property type="match status" value="1"/>
</dbReference>
<dbReference type="Gene3D" id="3.30.70.100">
    <property type="match status" value="1"/>
</dbReference>
<feature type="transmembrane region" description="Helical" evidence="23">
    <location>
        <begin position="764"/>
        <end position="783"/>
    </location>
</feature>
<dbReference type="InterPro" id="IPR008250">
    <property type="entry name" value="ATPase_P-typ_transduc_dom_A_sf"/>
</dbReference>
<dbReference type="InterPro" id="IPR023299">
    <property type="entry name" value="ATPase_P-typ_cyto_dom_N"/>
</dbReference>
<keyword evidence="17" id="KW-0186">Copper</keyword>
<keyword evidence="15" id="KW-1278">Translocase</keyword>
<dbReference type="KEGG" id="eaj:Q3M24_01660"/>
<evidence type="ECO:0000256" key="14">
    <source>
        <dbReference type="ARBA" id="ARBA00022842"/>
    </source>
</evidence>
<feature type="transmembrane region" description="Helical" evidence="23">
    <location>
        <begin position="446"/>
        <end position="469"/>
    </location>
</feature>
<gene>
    <name evidence="25" type="ORF">Q3M24_01660</name>
</gene>
<dbReference type="SUPFAM" id="SSF55008">
    <property type="entry name" value="HMA, heavy metal-associated domain"/>
    <property type="match status" value="1"/>
</dbReference>
<dbReference type="Pfam" id="PF00403">
    <property type="entry name" value="HMA"/>
    <property type="match status" value="1"/>
</dbReference>
<organism evidence="25">
    <name type="scientific">Candidatus Electrothrix aestuarii</name>
    <dbReference type="NCBI Taxonomy" id="3062594"/>
    <lineage>
        <taxon>Bacteria</taxon>
        <taxon>Pseudomonadati</taxon>
        <taxon>Thermodesulfobacteriota</taxon>
        <taxon>Desulfobulbia</taxon>
        <taxon>Desulfobulbales</taxon>
        <taxon>Desulfobulbaceae</taxon>
        <taxon>Candidatus Electrothrix</taxon>
    </lineage>
</organism>
<name>A0AAU8LXC0_9BACT</name>
<dbReference type="SUPFAM" id="SSF81665">
    <property type="entry name" value="Calcium ATPase, transmembrane domain M"/>
    <property type="match status" value="1"/>
</dbReference>
<dbReference type="GO" id="GO:0055070">
    <property type="term" value="P:copper ion homeostasis"/>
    <property type="evidence" value="ECO:0007669"/>
    <property type="project" value="TreeGrafter"/>
</dbReference>
<keyword evidence="5" id="KW-0813">Transport</keyword>
<keyword evidence="8 23" id="KW-0812">Transmembrane</keyword>
<protein>
    <recommendedName>
        <fullName evidence="4">Copper-exporting P-type ATPase</fullName>
        <ecNumber evidence="3">7.2.2.8</ecNumber>
    </recommendedName>
    <alternativeName>
        <fullName evidence="20">Copper-exporting P-type ATPase A</fullName>
    </alternativeName>
    <alternativeName>
        <fullName evidence="21">Cu(+)-exporting ATPase</fullName>
    </alternativeName>
</protein>
<dbReference type="SFLD" id="SFLDG00002">
    <property type="entry name" value="C1.7:_P-type_atpase_like"/>
    <property type="match status" value="1"/>
</dbReference>
<dbReference type="NCBIfam" id="TIGR01525">
    <property type="entry name" value="ATPase-IB_hvy"/>
    <property type="match status" value="1"/>
</dbReference>
<evidence type="ECO:0000256" key="10">
    <source>
        <dbReference type="ARBA" id="ARBA00022737"/>
    </source>
</evidence>
<evidence type="ECO:0000256" key="17">
    <source>
        <dbReference type="ARBA" id="ARBA00023008"/>
    </source>
</evidence>
<dbReference type="CDD" id="cd02094">
    <property type="entry name" value="P-type_ATPase_Cu-like"/>
    <property type="match status" value="1"/>
</dbReference>
<dbReference type="SFLD" id="SFLDF00027">
    <property type="entry name" value="p-type_atpase"/>
    <property type="match status" value="1"/>
</dbReference>
<dbReference type="InterPro" id="IPR018303">
    <property type="entry name" value="ATPase_P-typ_P_site"/>
</dbReference>
<dbReference type="SUPFAM" id="SSF56784">
    <property type="entry name" value="HAD-like"/>
    <property type="match status" value="1"/>
</dbReference>
<evidence type="ECO:0000256" key="8">
    <source>
        <dbReference type="ARBA" id="ARBA00022692"/>
    </source>
</evidence>
<dbReference type="NCBIfam" id="TIGR01494">
    <property type="entry name" value="ATPase_P-type"/>
    <property type="match status" value="1"/>
</dbReference>
<keyword evidence="19 23" id="KW-0472">Membrane</keyword>
<dbReference type="InterPro" id="IPR036412">
    <property type="entry name" value="HAD-like_sf"/>
</dbReference>
<dbReference type="InterPro" id="IPR006121">
    <property type="entry name" value="HMA_dom"/>
</dbReference>
<evidence type="ECO:0000256" key="18">
    <source>
        <dbReference type="ARBA" id="ARBA00023065"/>
    </source>
</evidence>
<evidence type="ECO:0000256" key="5">
    <source>
        <dbReference type="ARBA" id="ARBA00022448"/>
    </source>
</evidence>
<dbReference type="FunFam" id="2.70.150.10:FF:000002">
    <property type="entry name" value="Copper-transporting ATPase 1, putative"/>
    <property type="match status" value="1"/>
</dbReference>
<dbReference type="GO" id="GO:0005886">
    <property type="term" value="C:plasma membrane"/>
    <property type="evidence" value="ECO:0007669"/>
    <property type="project" value="UniProtKB-SubCell"/>
</dbReference>
<evidence type="ECO:0000256" key="21">
    <source>
        <dbReference type="ARBA" id="ARBA00033239"/>
    </source>
</evidence>
<dbReference type="InterPro" id="IPR036163">
    <property type="entry name" value="HMA_dom_sf"/>
</dbReference>
<dbReference type="InterPro" id="IPR027256">
    <property type="entry name" value="P-typ_ATPase_IB"/>
</dbReference>
<evidence type="ECO:0000256" key="3">
    <source>
        <dbReference type="ARBA" id="ARBA00012517"/>
    </source>
</evidence>
<keyword evidence="12" id="KW-0187">Copper transport</keyword>
<keyword evidence="16 23" id="KW-1133">Transmembrane helix</keyword>
<feature type="transmembrane region" description="Helical" evidence="23">
    <location>
        <begin position="162"/>
        <end position="183"/>
    </location>
</feature>
<dbReference type="PANTHER" id="PTHR43520:SF6">
    <property type="entry name" value="COPPER-EXPORTING P-TYPE ATPASE"/>
    <property type="match status" value="1"/>
</dbReference>
<dbReference type="NCBIfam" id="TIGR01511">
    <property type="entry name" value="ATPase-IB1_Cu"/>
    <property type="match status" value="1"/>
</dbReference>
<dbReference type="InterPro" id="IPR059000">
    <property type="entry name" value="ATPase_P-type_domA"/>
</dbReference>
<keyword evidence="18" id="KW-0406">Ion transport</keyword>
<evidence type="ECO:0000256" key="22">
    <source>
        <dbReference type="ARBA" id="ARBA00049289"/>
    </source>
</evidence>
<feature type="domain" description="HMA" evidence="24">
    <location>
        <begin position="6"/>
        <end position="68"/>
    </location>
</feature>
<comment type="catalytic activity">
    <reaction evidence="22">
        <text>Cu(+)(in) + ATP + H2O = Cu(+)(out) + ADP + phosphate + H(+)</text>
        <dbReference type="Rhea" id="RHEA:25792"/>
        <dbReference type="ChEBI" id="CHEBI:15377"/>
        <dbReference type="ChEBI" id="CHEBI:15378"/>
        <dbReference type="ChEBI" id="CHEBI:30616"/>
        <dbReference type="ChEBI" id="CHEBI:43474"/>
        <dbReference type="ChEBI" id="CHEBI:49552"/>
        <dbReference type="ChEBI" id="CHEBI:456216"/>
        <dbReference type="EC" id="7.2.2.8"/>
    </reaction>
</comment>
<dbReference type="GO" id="GO:0005507">
    <property type="term" value="F:copper ion binding"/>
    <property type="evidence" value="ECO:0007669"/>
    <property type="project" value="TreeGrafter"/>
</dbReference>
<dbReference type="Gene3D" id="3.40.50.1000">
    <property type="entry name" value="HAD superfamily/HAD-like"/>
    <property type="match status" value="1"/>
</dbReference>
<keyword evidence="6 23" id="KW-1003">Cell membrane</keyword>
<dbReference type="InterPro" id="IPR017969">
    <property type="entry name" value="Heavy-metal-associated_CS"/>
</dbReference>
<evidence type="ECO:0000313" key="25">
    <source>
        <dbReference type="EMBL" id="XCN73484.1"/>
    </source>
</evidence>
<evidence type="ECO:0000256" key="16">
    <source>
        <dbReference type="ARBA" id="ARBA00022989"/>
    </source>
</evidence>
<dbReference type="InterPro" id="IPR001757">
    <property type="entry name" value="P_typ_ATPase"/>
</dbReference>
<feature type="transmembrane region" description="Helical" evidence="23">
    <location>
        <begin position="412"/>
        <end position="434"/>
    </location>
</feature>
<dbReference type="InterPro" id="IPR023298">
    <property type="entry name" value="ATPase_P-typ_TM_dom_sf"/>
</dbReference>
<reference evidence="25" key="1">
    <citation type="journal article" date="2024" name="Syst. Appl. Microbiol.">
        <title>First single-strain enrichments of Electrothrix cable bacteria, description of E. aestuarii sp. nov. and E. rattekaaiensis sp. nov., and proposal of a cable bacteria taxonomy following the rules of the SeqCode.</title>
        <authorList>
            <person name="Plum-Jensen L.E."/>
            <person name="Schramm A."/>
            <person name="Marshall I.P.G."/>
        </authorList>
    </citation>
    <scope>NUCLEOTIDE SEQUENCE</scope>
    <source>
        <strain evidence="25">Rat1</strain>
    </source>
</reference>
<keyword evidence="11 23" id="KW-0547">Nucleotide-binding</keyword>
<dbReference type="EMBL" id="CP159373">
    <property type="protein sequence ID" value="XCN73484.1"/>
    <property type="molecule type" value="Genomic_DNA"/>
</dbReference>
<feature type="transmembrane region" description="Helical" evidence="23">
    <location>
        <begin position="256"/>
        <end position="274"/>
    </location>
</feature>
<dbReference type="PRINTS" id="PR00943">
    <property type="entry name" value="CUATPASE"/>
</dbReference>
<sequence length="819" mass="87355">MSENSDPYTIRVNDMTCAACVRRVEQAITAVEGVKNGTVNLIEKNAEVVGGDPQQVVEAIIQRGYEASLVIKEEAGDFLLSFPEGKPEQDGVLQLLSVYDADVKLLEQDGRLQVSTILHPADVLLLLQEAGITAQIEEQYDDPYVQEAEATRKEIRRSWQKAILAAVVGFGIMAGEMSGLFPPLAEARFFWFLLALLCLGVMSFSGGMYYITAWKHARHKSSSMDTLVALSTSAAWLASLLLIIWPDFVPGRHAHLYLDASVMILAFLQFGHALEVRAKQTTREAISSLVGLRAKSARILRQGGDVSGELELPVSFVRLGDTVRVRPGEKIPLDGKIKEGSTAVDESMLTGEPLPVKKKAGDQVTGGTVNTTGSFLFTVTGIGEDTTLAHIIRMVKQAQLGKPPIGRLADRVAAVFVPTVILISLLVFGVWLGVGPSPALPHALTAAIAVLVIACPCALGLASPIAIMVGTSRAAELNILVRNPDGLQSAASTTHLVVDKTGTLTQGRPTVTALYPATGDDETRLLQIAASLEASSEHPLAEAVIRSAAEREISLLSLREFSSVPGKGVQARIAEQTWYLGNRRFMEEQRQEKGLAQQELPEQLVAIAEEQAAQGATPIWLADEEQVQGLLILRDPVRADSAAAVRKLQAQGITVVMCTGDSRAAAEAVAAELGIKEVHAEMLPQEKLQVVQELQAKGYKVGMAGDGVNDAPALAQADTGFAIGSGTDVAIDNGDITLAGDSLALVSVAVGISRATLGNIKQNLFGAFIYNVLGIPLAAGLFFPFTGWLLPPMFASAAMALSSVTVVSNANRLRFFKPE</sequence>
<evidence type="ECO:0000256" key="23">
    <source>
        <dbReference type="RuleBase" id="RU362081"/>
    </source>
</evidence>
<dbReference type="GO" id="GO:0043682">
    <property type="term" value="F:P-type divalent copper transporter activity"/>
    <property type="evidence" value="ECO:0007669"/>
    <property type="project" value="TreeGrafter"/>
</dbReference>
<evidence type="ECO:0000259" key="24">
    <source>
        <dbReference type="PROSITE" id="PS50846"/>
    </source>
</evidence>
<dbReference type="EC" id="7.2.2.8" evidence="3"/>
<dbReference type="PANTHER" id="PTHR43520">
    <property type="entry name" value="ATP7, ISOFORM B"/>
    <property type="match status" value="1"/>
</dbReference>
<dbReference type="SUPFAM" id="SSF81653">
    <property type="entry name" value="Calcium ATPase, transduction domain A"/>
    <property type="match status" value="1"/>
</dbReference>
<dbReference type="InterPro" id="IPR044492">
    <property type="entry name" value="P_typ_ATPase_HD_dom"/>
</dbReference>
<dbReference type="GO" id="GO:0016887">
    <property type="term" value="F:ATP hydrolysis activity"/>
    <property type="evidence" value="ECO:0007669"/>
    <property type="project" value="InterPro"/>
</dbReference>
<dbReference type="PRINTS" id="PR00119">
    <property type="entry name" value="CATATPASE"/>
</dbReference>
<keyword evidence="13 23" id="KW-0067">ATP-binding</keyword>
<evidence type="ECO:0000256" key="2">
    <source>
        <dbReference type="ARBA" id="ARBA00006024"/>
    </source>
</evidence>
<keyword evidence="14" id="KW-0460">Magnesium</keyword>
<dbReference type="Pfam" id="PF00122">
    <property type="entry name" value="E1-E2_ATPase"/>
    <property type="match status" value="1"/>
</dbReference>
<comment type="similarity">
    <text evidence="2 23">Belongs to the cation transport ATPase (P-type) (TC 3.A.3) family. Type IB subfamily.</text>
</comment>
<feature type="transmembrane region" description="Helical" evidence="23">
    <location>
        <begin position="789"/>
        <end position="807"/>
    </location>
</feature>
<evidence type="ECO:0000256" key="4">
    <source>
        <dbReference type="ARBA" id="ARBA00015102"/>
    </source>
</evidence>
<feature type="transmembrane region" description="Helical" evidence="23">
    <location>
        <begin position="189"/>
        <end position="212"/>
    </location>
</feature>
<evidence type="ECO:0000256" key="11">
    <source>
        <dbReference type="ARBA" id="ARBA00022741"/>
    </source>
</evidence>
<keyword evidence="7" id="KW-0597">Phosphoprotein</keyword>
<evidence type="ECO:0000256" key="15">
    <source>
        <dbReference type="ARBA" id="ARBA00022967"/>
    </source>
</evidence>
<feature type="transmembrane region" description="Helical" evidence="23">
    <location>
        <begin position="224"/>
        <end position="244"/>
    </location>
</feature>
<keyword evidence="10" id="KW-0677">Repeat</keyword>
<dbReference type="GO" id="GO:0140581">
    <property type="term" value="F:P-type monovalent copper transporter activity"/>
    <property type="evidence" value="ECO:0007669"/>
    <property type="project" value="UniProtKB-EC"/>
</dbReference>
<dbReference type="GO" id="GO:0005524">
    <property type="term" value="F:ATP binding"/>
    <property type="evidence" value="ECO:0007669"/>
    <property type="project" value="UniProtKB-UniRule"/>
</dbReference>
<dbReference type="Gene3D" id="2.70.150.10">
    <property type="entry name" value="Calcium-transporting ATPase, cytoplasmic transduction domain A"/>
    <property type="match status" value="1"/>
</dbReference>
<reference evidence="25" key="2">
    <citation type="submission" date="2024-06" db="EMBL/GenBank/DDBJ databases">
        <authorList>
            <person name="Plum-Jensen L.E."/>
            <person name="Schramm A."/>
            <person name="Marshall I.P.G."/>
        </authorList>
    </citation>
    <scope>NUCLEOTIDE SEQUENCE</scope>
    <source>
        <strain evidence="25">Rat1</strain>
    </source>
</reference>
<evidence type="ECO:0000256" key="6">
    <source>
        <dbReference type="ARBA" id="ARBA00022475"/>
    </source>
</evidence>
<dbReference type="CDD" id="cd00371">
    <property type="entry name" value="HMA"/>
    <property type="match status" value="1"/>
</dbReference>
<evidence type="ECO:0000256" key="19">
    <source>
        <dbReference type="ARBA" id="ARBA00023136"/>
    </source>
</evidence>
<proteinExistence type="inferred from homology"/>
<dbReference type="PROSITE" id="PS50846">
    <property type="entry name" value="HMA_2"/>
    <property type="match status" value="1"/>
</dbReference>
<evidence type="ECO:0000256" key="7">
    <source>
        <dbReference type="ARBA" id="ARBA00022553"/>
    </source>
</evidence>
<dbReference type="Gene3D" id="3.40.1110.10">
    <property type="entry name" value="Calcium-transporting ATPase, cytoplasmic domain N"/>
    <property type="match status" value="1"/>
</dbReference>
<evidence type="ECO:0000256" key="9">
    <source>
        <dbReference type="ARBA" id="ARBA00022723"/>
    </source>
</evidence>
<evidence type="ECO:0000256" key="12">
    <source>
        <dbReference type="ARBA" id="ARBA00022796"/>
    </source>
</evidence>
<dbReference type="PROSITE" id="PS01047">
    <property type="entry name" value="HMA_1"/>
    <property type="match status" value="1"/>
</dbReference>
<comment type="subcellular location">
    <subcellularLocation>
        <location evidence="1">Cell membrane</location>
        <topology evidence="1">Multi-pass membrane protein</topology>
    </subcellularLocation>
</comment>
<keyword evidence="9 23" id="KW-0479">Metal-binding</keyword>
<dbReference type="SFLD" id="SFLDS00003">
    <property type="entry name" value="Haloacid_Dehalogenase"/>
    <property type="match status" value="1"/>
</dbReference>
<dbReference type="Pfam" id="PF00702">
    <property type="entry name" value="Hydrolase"/>
    <property type="match status" value="1"/>
</dbReference>
<evidence type="ECO:0000256" key="13">
    <source>
        <dbReference type="ARBA" id="ARBA00022840"/>
    </source>
</evidence>
<accession>A0AAU8LXC0</accession>
<dbReference type="AlphaFoldDB" id="A0AAU8LXC0"/>
<dbReference type="InterPro" id="IPR023214">
    <property type="entry name" value="HAD_sf"/>
</dbReference>
<evidence type="ECO:0000256" key="20">
    <source>
        <dbReference type="ARBA" id="ARBA00029719"/>
    </source>
</evidence>